<dbReference type="EMBL" id="FOPC01000007">
    <property type="protein sequence ID" value="SFG71803.1"/>
    <property type="molecule type" value="Genomic_DNA"/>
</dbReference>
<dbReference type="STRING" id="435880.SAMN04487988_10731"/>
<organism evidence="2 3">
    <name type="scientific">Algoriphagus hitonicola</name>
    <dbReference type="NCBI Taxonomy" id="435880"/>
    <lineage>
        <taxon>Bacteria</taxon>
        <taxon>Pseudomonadati</taxon>
        <taxon>Bacteroidota</taxon>
        <taxon>Cytophagia</taxon>
        <taxon>Cytophagales</taxon>
        <taxon>Cyclobacteriaceae</taxon>
        <taxon>Algoriphagus</taxon>
    </lineage>
</organism>
<accession>A0A1I2U499</accession>
<keyword evidence="1" id="KW-0732">Signal</keyword>
<name>A0A1I2U499_9BACT</name>
<reference evidence="3" key="1">
    <citation type="submission" date="2016-10" db="EMBL/GenBank/DDBJ databases">
        <authorList>
            <person name="Varghese N."/>
            <person name="Submissions S."/>
        </authorList>
    </citation>
    <scope>NUCLEOTIDE SEQUENCE [LARGE SCALE GENOMIC DNA]</scope>
    <source>
        <strain evidence="3">DSM 19315</strain>
    </source>
</reference>
<dbReference type="InterPro" id="IPR025921">
    <property type="entry name" value="HmuY"/>
</dbReference>
<sequence length="202" mass="22420">MKTIQKLLLSTAFAPLLFACESNNNPDPVIPLEATLVEDLAAPNDDIDRSTGEILEERPFQFFSLEQNSLVTEQQDWDIAFKGTTIRVNSTKNVQAAVVNGIFEEITEVPANATFESDTETSFAIPTGSGNGWYNYNSATFTVTPIPGRVLLVQTADGNYTKIEILSYYQGNPPVEEIDPRTTPSGYYTFRYLLQPDGSTRF</sequence>
<feature type="signal peptide" evidence="1">
    <location>
        <begin position="1"/>
        <end position="19"/>
    </location>
</feature>
<protein>
    <submittedName>
        <fullName evidence="2">HmuY protein</fullName>
    </submittedName>
</protein>
<gene>
    <name evidence="2" type="ORF">SAMN04487988_10731</name>
</gene>
<dbReference type="OrthoDB" id="5510929at2"/>
<keyword evidence="3" id="KW-1185">Reference proteome</keyword>
<evidence type="ECO:0000313" key="3">
    <source>
        <dbReference type="Proteomes" id="UP000199642"/>
    </source>
</evidence>
<evidence type="ECO:0000256" key="1">
    <source>
        <dbReference type="SAM" id="SignalP"/>
    </source>
</evidence>
<proteinExistence type="predicted"/>
<dbReference type="Proteomes" id="UP000199642">
    <property type="component" value="Unassembled WGS sequence"/>
</dbReference>
<dbReference type="PROSITE" id="PS51257">
    <property type="entry name" value="PROKAR_LIPOPROTEIN"/>
    <property type="match status" value="1"/>
</dbReference>
<evidence type="ECO:0000313" key="2">
    <source>
        <dbReference type="EMBL" id="SFG71803.1"/>
    </source>
</evidence>
<dbReference type="AlphaFoldDB" id="A0A1I2U499"/>
<dbReference type="CDD" id="cd12105">
    <property type="entry name" value="HmuY"/>
    <property type="match status" value="1"/>
</dbReference>
<dbReference type="RefSeq" id="WP_092791480.1">
    <property type="nucleotide sequence ID" value="NZ_FOPC01000007.1"/>
</dbReference>
<dbReference type="Pfam" id="PF14064">
    <property type="entry name" value="HmuY"/>
    <property type="match status" value="1"/>
</dbReference>
<feature type="chain" id="PRO_5011526785" evidence="1">
    <location>
        <begin position="20"/>
        <end position="202"/>
    </location>
</feature>